<dbReference type="EC" id="3.2.2.9" evidence="2"/>
<evidence type="ECO:0000256" key="2">
    <source>
        <dbReference type="ARBA" id="ARBA00011974"/>
    </source>
</evidence>
<dbReference type="GO" id="GO:0008930">
    <property type="term" value="F:methylthioadenosine nucleosidase activity"/>
    <property type="evidence" value="ECO:0007669"/>
    <property type="project" value="InterPro"/>
</dbReference>
<gene>
    <name evidence="7" type="ORF">HINF_LOCUS28986</name>
    <name evidence="8" type="ORF">HINF_LOCUS42769</name>
</gene>
<dbReference type="NCBIfam" id="NF004079">
    <property type="entry name" value="PRK05584.1"/>
    <property type="match status" value="1"/>
</dbReference>
<dbReference type="GO" id="GO:0008782">
    <property type="term" value="F:adenosylhomocysteine nucleosidase activity"/>
    <property type="evidence" value="ECO:0007669"/>
    <property type="project" value="UniProtKB-EC"/>
</dbReference>
<dbReference type="GO" id="GO:0009164">
    <property type="term" value="P:nucleoside catabolic process"/>
    <property type="evidence" value="ECO:0007669"/>
    <property type="project" value="InterPro"/>
</dbReference>
<name>A0AA86PL56_9EUKA</name>
<dbReference type="GO" id="GO:0019284">
    <property type="term" value="P:L-methionine salvage from S-adenosylmethionine"/>
    <property type="evidence" value="ECO:0007669"/>
    <property type="project" value="TreeGrafter"/>
</dbReference>
<dbReference type="InterPro" id="IPR000845">
    <property type="entry name" value="Nucleoside_phosphorylase_d"/>
</dbReference>
<keyword evidence="5" id="KW-0486">Methionine biosynthesis</keyword>
<evidence type="ECO:0000313" key="9">
    <source>
        <dbReference type="Proteomes" id="UP001642409"/>
    </source>
</evidence>
<dbReference type="PANTHER" id="PTHR46832:SF1">
    <property type="entry name" value="5'-METHYLTHIOADENOSINE_S-ADENOSYLHOMOCYSTEINE NUCLEOSIDASE"/>
    <property type="match status" value="1"/>
</dbReference>
<dbReference type="EMBL" id="CATOUU010000688">
    <property type="protein sequence ID" value="CAI9941341.1"/>
    <property type="molecule type" value="Genomic_DNA"/>
</dbReference>
<evidence type="ECO:0000256" key="4">
    <source>
        <dbReference type="ARBA" id="ARBA00022801"/>
    </source>
</evidence>
<sequence length="249" mass="27200">MIKPFGLVCATDSEFEILLQNINNLEQIDVSGITFYKGEFQKKQVVICKSGIGKVASAITIPVFYLQFQCQKIIFVGTAAAISPDLHIGDIVVSSGCVHHDFDARPFLEKCVVFSVGKKVIPAADYLVNVCLDASYKFVSSAQIDQKVLDEFQIVTQRIVSGVIVSGDQFISSPEMKNSILEFTPEAQCGEMEGAAVAQACLQFKMDYCIVRVISDAGDSDASMDYDKFCDKLAGVVCFGILKNVVEIM</sequence>
<keyword evidence="3" id="KW-0028">Amino-acid biosynthesis</keyword>
<organism evidence="7">
    <name type="scientific">Hexamita inflata</name>
    <dbReference type="NCBI Taxonomy" id="28002"/>
    <lineage>
        <taxon>Eukaryota</taxon>
        <taxon>Metamonada</taxon>
        <taxon>Diplomonadida</taxon>
        <taxon>Hexamitidae</taxon>
        <taxon>Hexamitinae</taxon>
        <taxon>Hexamita</taxon>
    </lineage>
</organism>
<keyword evidence="9" id="KW-1185">Reference proteome</keyword>
<dbReference type="Gene3D" id="3.40.50.1580">
    <property type="entry name" value="Nucleoside phosphorylase domain"/>
    <property type="match status" value="1"/>
</dbReference>
<evidence type="ECO:0000256" key="1">
    <source>
        <dbReference type="ARBA" id="ARBA00004945"/>
    </source>
</evidence>
<dbReference type="CDD" id="cd09008">
    <property type="entry name" value="MTAN"/>
    <property type="match status" value="1"/>
</dbReference>
<reference evidence="7" key="1">
    <citation type="submission" date="2023-06" db="EMBL/GenBank/DDBJ databases">
        <authorList>
            <person name="Kurt Z."/>
        </authorList>
    </citation>
    <scope>NUCLEOTIDE SEQUENCE</scope>
</reference>
<comment type="caution">
    <text evidence="7">The sequence shown here is derived from an EMBL/GenBank/DDBJ whole genome shotgun (WGS) entry which is preliminary data.</text>
</comment>
<accession>A0AA86PL56</accession>
<comment type="pathway">
    <text evidence="1">Amino-acid biosynthesis; L-methionine biosynthesis via salvage pathway; S-methyl-5-thio-alpha-D-ribose 1-phosphate from S-methyl-5'-thioadenosine (hydrolase route): step 1/2.</text>
</comment>
<evidence type="ECO:0000259" key="6">
    <source>
        <dbReference type="Pfam" id="PF01048"/>
    </source>
</evidence>
<feature type="domain" description="Nucleoside phosphorylase" evidence="6">
    <location>
        <begin position="5"/>
        <end position="246"/>
    </location>
</feature>
<dbReference type="Proteomes" id="UP001642409">
    <property type="component" value="Unassembled WGS sequence"/>
</dbReference>
<dbReference type="EMBL" id="CAXDID020000175">
    <property type="protein sequence ID" value="CAL6048594.1"/>
    <property type="molecule type" value="Genomic_DNA"/>
</dbReference>
<dbReference type="InterPro" id="IPR010049">
    <property type="entry name" value="MTA_SAH_Nsdase"/>
</dbReference>
<dbReference type="PANTHER" id="PTHR46832">
    <property type="entry name" value="5'-METHYLTHIOADENOSINE/S-ADENOSYLHOMOCYSTEINE NUCLEOSIDASE"/>
    <property type="match status" value="1"/>
</dbReference>
<dbReference type="SUPFAM" id="SSF53167">
    <property type="entry name" value="Purine and uridine phosphorylases"/>
    <property type="match status" value="1"/>
</dbReference>
<keyword evidence="4" id="KW-0378">Hydrolase</keyword>
<dbReference type="NCBIfam" id="TIGR01704">
    <property type="entry name" value="MTA_SAH-Nsdase"/>
    <property type="match status" value="1"/>
</dbReference>
<dbReference type="Pfam" id="PF01048">
    <property type="entry name" value="PNP_UDP_1"/>
    <property type="match status" value="1"/>
</dbReference>
<dbReference type="InterPro" id="IPR035994">
    <property type="entry name" value="Nucleoside_phosphorylase_sf"/>
</dbReference>
<proteinExistence type="predicted"/>
<evidence type="ECO:0000256" key="5">
    <source>
        <dbReference type="ARBA" id="ARBA00023167"/>
    </source>
</evidence>
<dbReference type="GO" id="GO:0019509">
    <property type="term" value="P:L-methionine salvage from methylthioadenosine"/>
    <property type="evidence" value="ECO:0007669"/>
    <property type="project" value="InterPro"/>
</dbReference>
<dbReference type="AlphaFoldDB" id="A0AA86PL56"/>
<dbReference type="GO" id="GO:0005829">
    <property type="term" value="C:cytosol"/>
    <property type="evidence" value="ECO:0007669"/>
    <property type="project" value="TreeGrafter"/>
</dbReference>
<reference evidence="8 9" key="2">
    <citation type="submission" date="2024-07" db="EMBL/GenBank/DDBJ databases">
        <authorList>
            <person name="Akdeniz Z."/>
        </authorList>
    </citation>
    <scope>NUCLEOTIDE SEQUENCE [LARGE SCALE GENOMIC DNA]</scope>
</reference>
<evidence type="ECO:0000313" key="7">
    <source>
        <dbReference type="EMBL" id="CAI9941341.1"/>
    </source>
</evidence>
<evidence type="ECO:0000256" key="3">
    <source>
        <dbReference type="ARBA" id="ARBA00022605"/>
    </source>
</evidence>
<protein>
    <recommendedName>
        <fullName evidence="2">adenosylhomocysteine nucleosidase</fullName>
        <ecNumber evidence="2">3.2.2.9</ecNumber>
    </recommendedName>
</protein>
<evidence type="ECO:0000313" key="8">
    <source>
        <dbReference type="EMBL" id="CAL6048594.1"/>
    </source>
</evidence>